<proteinExistence type="predicted"/>
<dbReference type="InterPro" id="IPR002575">
    <property type="entry name" value="Aminoglycoside_PTrfase"/>
</dbReference>
<comment type="caution">
    <text evidence="2">The sequence shown here is derived from an EMBL/GenBank/DDBJ whole genome shotgun (WGS) entry which is preliminary data.</text>
</comment>
<organism evidence="2 3">
    <name type="scientific">Shouchella xiaoxiensis</name>
    <dbReference type="NCBI Taxonomy" id="766895"/>
    <lineage>
        <taxon>Bacteria</taxon>
        <taxon>Bacillati</taxon>
        <taxon>Bacillota</taxon>
        <taxon>Bacilli</taxon>
        <taxon>Bacillales</taxon>
        <taxon>Bacillaceae</taxon>
        <taxon>Shouchella</taxon>
    </lineage>
</organism>
<sequence length="278" mass="32469">MNVPIELEQFFRKTVIEELVQVLQIEQRVTWMNEAYFVKIASNDGSVFFTSIVHEINVYKQFNGKENIPVLLYSHVDSTQAILVLGRIQGYTLAQKRDAFMIGEQINKAKLLAQINEVAKWPIPSSWMSSYNRDEKLDSYLKQLRSLLPDEDLKKLEQLRGTLHRDCRMSLSHGDLLPMNIIQGDNHYAFLDWEWAGVRPASFDPVVFILFAGEPIEQIDTFAELTTFWEEKELYRDALIVGLREMKNGMHLHAQIKKEEAINRWKQVVQRTLRKLET</sequence>
<dbReference type="Proteomes" id="UP001179280">
    <property type="component" value="Unassembled WGS sequence"/>
</dbReference>
<dbReference type="SUPFAM" id="SSF56112">
    <property type="entry name" value="Protein kinase-like (PK-like)"/>
    <property type="match status" value="1"/>
</dbReference>
<dbReference type="Gene3D" id="3.90.1200.10">
    <property type="match status" value="1"/>
</dbReference>
<evidence type="ECO:0000259" key="1">
    <source>
        <dbReference type="Pfam" id="PF01636"/>
    </source>
</evidence>
<dbReference type="Pfam" id="PF01636">
    <property type="entry name" value="APH"/>
    <property type="match status" value="1"/>
</dbReference>
<protein>
    <recommendedName>
        <fullName evidence="1">Aminoglycoside phosphotransferase domain-containing protein</fullName>
    </recommendedName>
</protein>
<reference evidence="2" key="1">
    <citation type="submission" date="2021-01" db="EMBL/GenBank/DDBJ databases">
        <title>Genomic Encyclopedia of Type Strains, Phase IV (KMG-IV): sequencing the most valuable type-strain genomes for metagenomic binning, comparative biology and taxonomic classification.</title>
        <authorList>
            <person name="Goeker M."/>
        </authorList>
    </citation>
    <scope>NUCLEOTIDE SEQUENCE</scope>
    <source>
        <strain evidence="2">DSM 21943</strain>
    </source>
</reference>
<keyword evidence="3" id="KW-1185">Reference proteome</keyword>
<dbReference type="RefSeq" id="WP_204466123.1">
    <property type="nucleotide sequence ID" value="NZ_JAFBCV010000005.1"/>
</dbReference>
<dbReference type="InterPro" id="IPR011009">
    <property type="entry name" value="Kinase-like_dom_sf"/>
</dbReference>
<feature type="domain" description="Aminoglycoside phosphotransferase" evidence="1">
    <location>
        <begin position="33"/>
        <end position="224"/>
    </location>
</feature>
<evidence type="ECO:0000313" key="3">
    <source>
        <dbReference type="Proteomes" id="UP001179280"/>
    </source>
</evidence>
<name>A0ABS2SUA4_9BACI</name>
<dbReference type="EMBL" id="JAFBCV010000005">
    <property type="protein sequence ID" value="MBM7838835.1"/>
    <property type="molecule type" value="Genomic_DNA"/>
</dbReference>
<accession>A0ABS2SUA4</accession>
<gene>
    <name evidence="2" type="ORF">JOC54_002094</name>
</gene>
<evidence type="ECO:0000313" key="2">
    <source>
        <dbReference type="EMBL" id="MBM7838835.1"/>
    </source>
</evidence>